<dbReference type="InterPro" id="IPR051143">
    <property type="entry name" value="TrkH_K-transport"/>
</dbReference>
<comment type="caution">
    <text evidence="2">The sequence shown here is derived from an EMBL/GenBank/DDBJ whole genome shotgun (WGS) entry which is preliminary data.</text>
</comment>
<keyword evidence="1" id="KW-0812">Transmembrane</keyword>
<dbReference type="OrthoDB" id="9999863at2759"/>
<keyword evidence="3" id="KW-1185">Reference proteome</keyword>
<keyword evidence="1" id="KW-0472">Membrane</keyword>
<evidence type="ECO:0000313" key="3">
    <source>
        <dbReference type="Proteomes" id="UP000323000"/>
    </source>
</evidence>
<dbReference type="PANTHER" id="PTHR31064">
    <property type="entry name" value="POTASSIUM TRANSPORT PROTEIN DDB_G0292412-RELATED"/>
    <property type="match status" value="1"/>
</dbReference>
<dbReference type="AlphaFoldDB" id="A0A5C7HVK0"/>
<evidence type="ECO:0000256" key="1">
    <source>
        <dbReference type="SAM" id="Phobius"/>
    </source>
</evidence>
<protein>
    <submittedName>
        <fullName evidence="2">Uncharacterized protein</fullName>
    </submittedName>
</protein>
<dbReference type="PANTHER" id="PTHR31064:SF30">
    <property type="entry name" value="HIGH-AFFINITY POTASSIUM TRANSPORT PROTEIN-RELATED"/>
    <property type="match status" value="1"/>
</dbReference>
<keyword evidence="1" id="KW-1133">Transmembrane helix</keyword>
<dbReference type="EMBL" id="VAHF01000005">
    <property type="protein sequence ID" value="TXG61133.1"/>
    <property type="molecule type" value="Genomic_DNA"/>
</dbReference>
<gene>
    <name evidence="2" type="ORF">EZV62_012496</name>
</gene>
<dbReference type="GO" id="GO:0005886">
    <property type="term" value="C:plasma membrane"/>
    <property type="evidence" value="ECO:0007669"/>
    <property type="project" value="TreeGrafter"/>
</dbReference>
<evidence type="ECO:0000313" key="2">
    <source>
        <dbReference type="EMBL" id="TXG61133.1"/>
    </source>
</evidence>
<sequence>MIFSFYMCRYLPPYTSFLPTRYRENDDEKKKKTFWENVIFSQLSYLITFIILVCITERHKLKQDPLNFNVLNITIEIIRIKIFNIKGGKAWKLS</sequence>
<proteinExistence type="predicted"/>
<dbReference type="GO" id="GO:0015081">
    <property type="term" value="F:sodium ion transmembrane transporter activity"/>
    <property type="evidence" value="ECO:0007669"/>
    <property type="project" value="TreeGrafter"/>
</dbReference>
<organism evidence="2 3">
    <name type="scientific">Acer yangbiense</name>
    <dbReference type="NCBI Taxonomy" id="1000413"/>
    <lineage>
        <taxon>Eukaryota</taxon>
        <taxon>Viridiplantae</taxon>
        <taxon>Streptophyta</taxon>
        <taxon>Embryophyta</taxon>
        <taxon>Tracheophyta</taxon>
        <taxon>Spermatophyta</taxon>
        <taxon>Magnoliopsida</taxon>
        <taxon>eudicotyledons</taxon>
        <taxon>Gunneridae</taxon>
        <taxon>Pentapetalae</taxon>
        <taxon>rosids</taxon>
        <taxon>malvids</taxon>
        <taxon>Sapindales</taxon>
        <taxon>Sapindaceae</taxon>
        <taxon>Hippocastanoideae</taxon>
        <taxon>Acereae</taxon>
        <taxon>Acer</taxon>
    </lineage>
</organism>
<feature type="transmembrane region" description="Helical" evidence="1">
    <location>
        <begin position="38"/>
        <end position="56"/>
    </location>
</feature>
<dbReference type="Proteomes" id="UP000323000">
    <property type="component" value="Chromosome 5"/>
</dbReference>
<name>A0A5C7HVK0_9ROSI</name>
<reference evidence="3" key="1">
    <citation type="journal article" date="2019" name="Gigascience">
        <title>De novo genome assembly of the endangered Acer yangbiense, a plant species with extremely small populations endemic to Yunnan Province, China.</title>
        <authorList>
            <person name="Yang J."/>
            <person name="Wariss H.M."/>
            <person name="Tao L."/>
            <person name="Zhang R."/>
            <person name="Yun Q."/>
            <person name="Hollingsworth P."/>
            <person name="Dao Z."/>
            <person name="Luo G."/>
            <person name="Guo H."/>
            <person name="Ma Y."/>
            <person name="Sun W."/>
        </authorList>
    </citation>
    <scope>NUCLEOTIDE SEQUENCE [LARGE SCALE GENOMIC DNA]</scope>
    <source>
        <strain evidence="3">cv. Malutang</strain>
    </source>
</reference>
<accession>A0A5C7HVK0</accession>